<feature type="compositionally biased region" description="Basic and acidic residues" evidence="3">
    <location>
        <begin position="18"/>
        <end position="30"/>
    </location>
</feature>
<protein>
    <recommendedName>
        <fullName evidence="4">Inosine/uridine-preferring nucleoside hydrolase domain-containing protein</fullName>
    </recommendedName>
</protein>
<sequence>MPSAETDRDAEQTPNGRGLEERPSEVDDGRVADDQNLVLLDTDIGNDIDDALCLAYLLAQPRCELLGITTVTAEPELRARLASVLCRTAGRSVPILPGAADPLAGPAVQGPPPQATALARWEHDTGFPAGEAVEFLRQTIRAHPGDVTLLAIGPLTNVALLFASDPEIPAMLRSLVLMGGAFGAVAGPEWNIHCDPEAAARVYAAPVARHRSVGLDVTTRVRMDAAAFLRRCDVPLLEPVADMSTSWFDDRPEVTFHDPLAGAVIFDPSLVSFATGEVTVTRTPGPEAGSTAWAAAAPSATPSTAIPTATPGATPDRTGPHQVAVDVRPAAFLDHYFRTVAAFAANGSG</sequence>
<name>A0A8J3QXB5_9ACTN</name>
<keyword evidence="6" id="KW-1185">Reference proteome</keyword>
<dbReference type="GO" id="GO:0006152">
    <property type="term" value="P:purine nucleoside catabolic process"/>
    <property type="evidence" value="ECO:0007669"/>
    <property type="project" value="TreeGrafter"/>
</dbReference>
<dbReference type="GO" id="GO:0005829">
    <property type="term" value="C:cytosol"/>
    <property type="evidence" value="ECO:0007669"/>
    <property type="project" value="TreeGrafter"/>
</dbReference>
<dbReference type="SUPFAM" id="SSF53590">
    <property type="entry name" value="Nucleoside hydrolase"/>
    <property type="match status" value="1"/>
</dbReference>
<feature type="region of interest" description="Disordered" evidence="3">
    <location>
        <begin position="1"/>
        <end position="30"/>
    </location>
</feature>
<proteinExistence type="predicted"/>
<dbReference type="PANTHER" id="PTHR12304:SF4">
    <property type="entry name" value="URIDINE NUCLEOSIDASE"/>
    <property type="match status" value="1"/>
</dbReference>
<feature type="compositionally biased region" description="Basic and acidic residues" evidence="3">
    <location>
        <begin position="1"/>
        <end position="11"/>
    </location>
</feature>
<feature type="domain" description="Inosine/uridine-preferring nucleoside hydrolase" evidence="4">
    <location>
        <begin position="38"/>
        <end position="332"/>
    </location>
</feature>
<keyword evidence="2" id="KW-0326">Glycosidase</keyword>
<dbReference type="Pfam" id="PF01156">
    <property type="entry name" value="IU_nuc_hydro"/>
    <property type="match status" value="1"/>
</dbReference>
<organism evidence="5 6">
    <name type="scientific">Rugosimonospora africana</name>
    <dbReference type="NCBI Taxonomy" id="556532"/>
    <lineage>
        <taxon>Bacteria</taxon>
        <taxon>Bacillati</taxon>
        <taxon>Actinomycetota</taxon>
        <taxon>Actinomycetes</taxon>
        <taxon>Micromonosporales</taxon>
        <taxon>Micromonosporaceae</taxon>
        <taxon>Rugosimonospora</taxon>
    </lineage>
</organism>
<evidence type="ECO:0000256" key="1">
    <source>
        <dbReference type="ARBA" id="ARBA00022801"/>
    </source>
</evidence>
<evidence type="ECO:0000259" key="4">
    <source>
        <dbReference type="Pfam" id="PF01156"/>
    </source>
</evidence>
<reference evidence="5" key="1">
    <citation type="submission" date="2021-01" db="EMBL/GenBank/DDBJ databases">
        <title>Whole genome shotgun sequence of Rugosimonospora africana NBRC 104875.</title>
        <authorList>
            <person name="Komaki H."/>
            <person name="Tamura T."/>
        </authorList>
    </citation>
    <scope>NUCLEOTIDE SEQUENCE</scope>
    <source>
        <strain evidence="5">NBRC 104875</strain>
    </source>
</reference>
<evidence type="ECO:0000256" key="2">
    <source>
        <dbReference type="ARBA" id="ARBA00023295"/>
    </source>
</evidence>
<dbReference type="Proteomes" id="UP000642748">
    <property type="component" value="Unassembled WGS sequence"/>
</dbReference>
<evidence type="ECO:0000313" key="5">
    <source>
        <dbReference type="EMBL" id="GIH17822.1"/>
    </source>
</evidence>
<keyword evidence="1" id="KW-0378">Hydrolase</keyword>
<dbReference type="PANTHER" id="PTHR12304">
    <property type="entry name" value="INOSINE-URIDINE PREFERRING NUCLEOSIDE HYDROLASE"/>
    <property type="match status" value="1"/>
</dbReference>
<accession>A0A8J3QXB5</accession>
<dbReference type="AlphaFoldDB" id="A0A8J3QXB5"/>
<dbReference type="Gene3D" id="3.90.245.10">
    <property type="entry name" value="Ribonucleoside hydrolase-like"/>
    <property type="match status" value="1"/>
</dbReference>
<gene>
    <name evidence="5" type="ORF">Raf01_59940</name>
</gene>
<dbReference type="InterPro" id="IPR001910">
    <property type="entry name" value="Inosine/uridine_hydrolase_dom"/>
</dbReference>
<dbReference type="EMBL" id="BONZ01000057">
    <property type="protein sequence ID" value="GIH17822.1"/>
    <property type="molecule type" value="Genomic_DNA"/>
</dbReference>
<evidence type="ECO:0000313" key="6">
    <source>
        <dbReference type="Proteomes" id="UP000642748"/>
    </source>
</evidence>
<comment type="caution">
    <text evidence="5">The sequence shown here is derived from an EMBL/GenBank/DDBJ whole genome shotgun (WGS) entry which is preliminary data.</text>
</comment>
<dbReference type="InterPro" id="IPR036452">
    <property type="entry name" value="Ribo_hydro-like"/>
</dbReference>
<dbReference type="InterPro" id="IPR023186">
    <property type="entry name" value="IUNH"/>
</dbReference>
<evidence type="ECO:0000256" key="3">
    <source>
        <dbReference type="SAM" id="MobiDB-lite"/>
    </source>
</evidence>
<dbReference type="GO" id="GO:0008477">
    <property type="term" value="F:purine nucleosidase activity"/>
    <property type="evidence" value="ECO:0007669"/>
    <property type="project" value="TreeGrafter"/>
</dbReference>